<dbReference type="Pfam" id="PF00072">
    <property type="entry name" value="Response_reg"/>
    <property type="match status" value="1"/>
</dbReference>
<reference evidence="10 11" key="1">
    <citation type="journal article" date="2014" name="Genome Announc.">
        <title>Draft genome sequences of eight enterohepatic helicobacter species isolated from both laboratory and wild rodents.</title>
        <authorList>
            <person name="Sheh A."/>
            <person name="Shen Z."/>
            <person name="Fox J.G."/>
        </authorList>
    </citation>
    <scope>NUCLEOTIDE SEQUENCE [LARGE SCALE GENOMIC DNA]</scope>
    <source>
        <strain evidence="10 11">MIT 01-6451</strain>
    </source>
</reference>
<dbReference type="PROSITE" id="PS51755">
    <property type="entry name" value="OMPR_PHOB"/>
    <property type="match status" value="1"/>
</dbReference>
<dbReference type="AlphaFoldDB" id="A0A4U8TV20"/>
<sequence length="227" mass="26144">MAAKILLLEDDTLLSEMLFDCLKSMGYEVSLCVNAEEALECAYEKNFDLWILDVKVPLGNGFEVLKTLREAGKNTPAVFLTSLACLEDLKEGYVSGCDDYIKKPFDIDELLLRVASLLKRRFFHYDDEFLTLDKQKGLQFNLTHKALYRGDEMISLTIKEKELLALLLSHHKNFVSLEQIFDTLWEYNEEPSAIALRVYVKNLRKILGKESIITQKGFGYCYCKDLQ</sequence>
<feature type="domain" description="OmpR/PhoB-type" evidence="9">
    <location>
        <begin position="127"/>
        <end position="224"/>
    </location>
</feature>
<evidence type="ECO:0000259" key="8">
    <source>
        <dbReference type="PROSITE" id="PS50110"/>
    </source>
</evidence>
<gene>
    <name evidence="10" type="ORF">LS65_003070</name>
</gene>
<feature type="DNA-binding region" description="OmpR/PhoB-type" evidence="7">
    <location>
        <begin position="127"/>
        <end position="224"/>
    </location>
</feature>
<organism evidence="10 11">
    <name type="scientific">Helicobacter japonicus</name>
    <dbReference type="NCBI Taxonomy" id="425400"/>
    <lineage>
        <taxon>Bacteria</taxon>
        <taxon>Pseudomonadati</taxon>
        <taxon>Campylobacterota</taxon>
        <taxon>Epsilonproteobacteria</taxon>
        <taxon>Campylobacterales</taxon>
        <taxon>Helicobacteraceae</taxon>
        <taxon>Helicobacter</taxon>
    </lineage>
</organism>
<dbReference type="InterPro" id="IPR036388">
    <property type="entry name" value="WH-like_DNA-bd_sf"/>
</dbReference>
<proteinExistence type="predicted"/>
<dbReference type="PROSITE" id="PS50110">
    <property type="entry name" value="RESPONSE_REGULATORY"/>
    <property type="match status" value="1"/>
</dbReference>
<evidence type="ECO:0000256" key="4">
    <source>
        <dbReference type="ARBA" id="ARBA00023125"/>
    </source>
</evidence>
<feature type="domain" description="Response regulatory" evidence="8">
    <location>
        <begin position="4"/>
        <end position="118"/>
    </location>
</feature>
<dbReference type="CDD" id="cd00383">
    <property type="entry name" value="trans_reg_C"/>
    <property type="match status" value="1"/>
</dbReference>
<dbReference type="SMART" id="SM00862">
    <property type="entry name" value="Trans_reg_C"/>
    <property type="match status" value="1"/>
</dbReference>
<dbReference type="STRING" id="425400.LS65_06815"/>
<dbReference type="OrthoDB" id="8912111at2"/>
<evidence type="ECO:0000256" key="2">
    <source>
        <dbReference type="ARBA" id="ARBA00023012"/>
    </source>
</evidence>
<keyword evidence="2" id="KW-0902">Two-component regulatory system</keyword>
<evidence type="ECO:0000256" key="6">
    <source>
        <dbReference type="PROSITE-ProRule" id="PRU00169"/>
    </source>
</evidence>
<dbReference type="InterPro" id="IPR011006">
    <property type="entry name" value="CheY-like_superfamily"/>
</dbReference>
<dbReference type="GO" id="GO:0000156">
    <property type="term" value="F:phosphorelay response regulator activity"/>
    <property type="evidence" value="ECO:0007669"/>
    <property type="project" value="TreeGrafter"/>
</dbReference>
<dbReference type="Pfam" id="PF00486">
    <property type="entry name" value="Trans_reg_C"/>
    <property type="match status" value="1"/>
</dbReference>
<accession>A0A4U8TV20</accession>
<dbReference type="GO" id="GO:0000976">
    <property type="term" value="F:transcription cis-regulatory region binding"/>
    <property type="evidence" value="ECO:0007669"/>
    <property type="project" value="TreeGrafter"/>
</dbReference>
<dbReference type="RefSeq" id="WP_034362598.1">
    <property type="nucleotide sequence ID" value="NZ_CAJUDB010000022.1"/>
</dbReference>
<dbReference type="GO" id="GO:0005829">
    <property type="term" value="C:cytosol"/>
    <property type="evidence" value="ECO:0007669"/>
    <property type="project" value="TreeGrafter"/>
</dbReference>
<evidence type="ECO:0000313" key="10">
    <source>
        <dbReference type="EMBL" id="TLE02918.1"/>
    </source>
</evidence>
<keyword evidence="4 7" id="KW-0238">DNA-binding</keyword>
<dbReference type="GO" id="GO:0006355">
    <property type="term" value="P:regulation of DNA-templated transcription"/>
    <property type="evidence" value="ECO:0007669"/>
    <property type="project" value="InterPro"/>
</dbReference>
<evidence type="ECO:0000256" key="1">
    <source>
        <dbReference type="ARBA" id="ARBA00022553"/>
    </source>
</evidence>
<evidence type="ECO:0000256" key="3">
    <source>
        <dbReference type="ARBA" id="ARBA00023015"/>
    </source>
</evidence>
<protein>
    <submittedName>
        <fullName evidence="10">Response regulator transcription factor</fullName>
    </submittedName>
</protein>
<dbReference type="InterPro" id="IPR039420">
    <property type="entry name" value="WalR-like"/>
</dbReference>
<keyword evidence="5" id="KW-0804">Transcription</keyword>
<dbReference type="Proteomes" id="UP000029707">
    <property type="component" value="Unassembled WGS sequence"/>
</dbReference>
<dbReference type="SUPFAM" id="SSF52172">
    <property type="entry name" value="CheY-like"/>
    <property type="match status" value="1"/>
</dbReference>
<comment type="caution">
    <text evidence="10">The sequence shown here is derived from an EMBL/GenBank/DDBJ whole genome shotgun (WGS) entry which is preliminary data.</text>
</comment>
<evidence type="ECO:0000313" key="11">
    <source>
        <dbReference type="Proteomes" id="UP000029707"/>
    </source>
</evidence>
<dbReference type="InterPro" id="IPR001789">
    <property type="entry name" value="Sig_transdc_resp-reg_receiver"/>
</dbReference>
<keyword evidence="1 6" id="KW-0597">Phosphoprotein</keyword>
<dbReference type="InterPro" id="IPR016032">
    <property type="entry name" value="Sig_transdc_resp-reg_C-effctor"/>
</dbReference>
<dbReference type="Gene3D" id="1.10.10.10">
    <property type="entry name" value="Winged helix-like DNA-binding domain superfamily/Winged helix DNA-binding domain"/>
    <property type="match status" value="1"/>
</dbReference>
<feature type="modified residue" description="4-aspartylphosphate" evidence="6">
    <location>
        <position position="53"/>
    </location>
</feature>
<dbReference type="SMART" id="SM00448">
    <property type="entry name" value="REC"/>
    <property type="match status" value="1"/>
</dbReference>
<dbReference type="EMBL" id="JRMQ02000002">
    <property type="protein sequence ID" value="TLE02918.1"/>
    <property type="molecule type" value="Genomic_DNA"/>
</dbReference>
<keyword evidence="3" id="KW-0805">Transcription regulation</keyword>
<keyword evidence="11" id="KW-1185">Reference proteome</keyword>
<dbReference type="PANTHER" id="PTHR48111:SF1">
    <property type="entry name" value="TWO-COMPONENT RESPONSE REGULATOR ORR33"/>
    <property type="match status" value="1"/>
</dbReference>
<dbReference type="GO" id="GO:0032993">
    <property type="term" value="C:protein-DNA complex"/>
    <property type="evidence" value="ECO:0007669"/>
    <property type="project" value="TreeGrafter"/>
</dbReference>
<evidence type="ECO:0000259" key="9">
    <source>
        <dbReference type="PROSITE" id="PS51755"/>
    </source>
</evidence>
<name>A0A4U8TV20_9HELI</name>
<evidence type="ECO:0000256" key="5">
    <source>
        <dbReference type="ARBA" id="ARBA00023163"/>
    </source>
</evidence>
<dbReference type="InterPro" id="IPR001867">
    <property type="entry name" value="OmpR/PhoB-type_DNA-bd"/>
</dbReference>
<dbReference type="PANTHER" id="PTHR48111">
    <property type="entry name" value="REGULATOR OF RPOS"/>
    <property type="match status" value="1"/>
</dbReference>
<dbReference type="SUPFAM" id="SSF46894">
    <property type="entry name" value="C-terminal effector domain of the bipartite response regulators"/>
    <property type="match status" value="1"/>
</dbReference>
<dbReference type="Gene3D" id="3.40.50.2300">
    <property type="match status" value="1"/>
</dbReference>
<evidence type="ECO:0000256" key="7">
    <source>
        <dbReference type="PROSITE-ProRule" id="PRU01091"/>
    </source>
</evidence>